<dbReference type="CDD" id="cd03137">
    <property type="entry name" value="GATase1_AraC_1"/>
    <property type="match status" value="1"/>
</dbReference>
<evidence type="ECO:0000313" key="5">
    <source>
        <dbReference type="Proteomes" id="UP000755104"/>
    </source>
</evidence>
<dbReference type="SUPFAM" id="SSF52317">
    <property type="entry name" value="Class I glutamine amidotransferase-like"/>
    <property type="match status" value="1"/>
</dbReference>
<keyword evidence="2" id="KW-0804">Transcription</keyword>
<name>A0ABS7J498_9SPHN</name>
<dbReference type="PROSITE" id="PS01124">
    <property type="entry name" value="HTH_ARAC_FAMILY_2"/>
    <property type="match status" value="1"/>
</dbReference>
<dbReference type="PANTHER" id="PTHR43130:SF3">
    <property type="entry name" value="HTH-TYPE TRANSCRIPTIONAL REGULATOR RV1931C"/>
    <property type="match status" value="1"/>
</dbReference>
<keyword evidence="1" id="KW-0805">Transcription regulation</keyword>
<accession>A0ABS7J498</accession>
<dbReference type="InterPro" id="IPR029062">
    <property type="entry name" value="Class_I_gatase-like"/>
</dbReference>
<gene>
    <name evidence="4" type="ORF">K3174_06395</name>
</gene>
<dbReference type="Pfam" id="PF01965">
    <property type="entry name" value="DJ-1_PfpI"/>
    <property type="match status" value="1"/>
</dbReference>
<reference evidence="4 5" key="1">
    <citation type="submission" date="2021-08" db="EMBL/GenBank/DDBJ databases">
        <title>Comparative Genomics Analysis of the Genus Qipengyuania Reveals Extensive Genetic Diversity and Metabolic Versatility, Including the Description of Fifteen Novel Species.</title>
        <authorList>
            <person name="Liu Y."/>
        </authorList>
    </citation>
    <scope>NUCLEOTIDE SEQUENCE [LARGE SCALE GENOMIC DNA]</scope>
    <source>
        <strain evidence="4 5">6D47A</strain>
    </source>
</reference>
<dbReference type="RefSeq" id="WP_221556971.1">
    <property type="nucleotide sequence ID" value="NZ_JAIGNO010000003.1"/>
</dbReference>
<proteinExistence type="predicted"/>
<dbReference type="Pfam" id="PF12833">
    <property type="entry name" value="HTH_18"/>
    <property type="match status" value="1"/>
</dbReference>
<dbReference type="InterPro" id="IPR052158">
    <property type="entry name" value="INH-QAR"/>
</dbReference>
<protein>
    <submittedName>
        <fullName evidence="4">DJ-1/PfpI family protein</fullName>
    </submittedName>
</protein>
<organism evidence="4 5">
    <name type="scientific">Qipengyuania qiaonensis</name>
    <dbReference type="NCBI Taxonomy" id="2867240"/>
    <lineage>
        <taxon>Bacteria</taxon>
        <taxon>Pseudomonadati</taxon>
        <taxon>Pseudomonadota</taxon>
        <taxon>Alphaproteobacteria</taxon>
        <taxon>Sphingomonadales</taxon>
        <taxon>Erythrobacteraceae</taxon>
        <taxon>Qipengyuania</taxon>
    </lineage>
</organism>
<dbReference type="InterPro" id="IPR009057">
    <property type="entry name" value="Homeodomain-like_sf"/>
</dbReference>
<dbReference type="EMBL" id="JAIGNO010000003">
    <property type="protein sequence ID" value="MBX7482154.1"/>
    <property type="molecule type" value="Genomic_DNA"/>
</dbReference>
<comment type="caution">
    <text evidence="4">The sequence shown here is derived from an EMBL/GenBank/DDBJ whole genome shotgun (WGS) entry which is preliminary data.</text>
</comment>
<keyword evidence="5" id="KW-1185">Reference proteome</keyword>
<dbReference type="PANTHER" id="PTHR43130">
    <property type="entry name" value="ARAC-FAMILY TRANSCRIPTIONAL REGULATOR"/>
    <property type="match status" value="1"/>
</dbReference>
<evidence type="ECO:0000256" key="2">
    <source>
        <dbReference type="ARBA" id="ARBA00023163"/>
    </source>
</evidence>
<dbReference type="Gene3D" id="1.10.10.60">
    <property type="entry name" value="Homeodomain-like"/>
    <property type="match status" value="1"/>
</dbReference>
<sequence length="312" mass="33354">MTRRVVILAYKGAQILDITGPAAVLAEANHLLPAPGYGVILASAAGGMIRTGGGIAVETVKAEHIVAGDIDTAIIPGADANSLADALRDRQLAAAIRSLAGARRVASVCTGAFLLAQNGLLSGRNATTHWEAGEELLRRFPDVMVDSDALFIVDGPVWTSAGVSTGIDMTLAMVENDHDRALAARVARRLVLQMRRDGNQSQFSETLAAQGGEFADLITWMQDNLGEDLSVGQLARRTALSERTFYRRFSQATGHRPATFVRRLRVERARALLEAGVPSKKVASQSGFGSVDLLRRAYRAIFARDLPRPGAD</sequence>
<dbReference type="InterPro" id="IPR018060">
    <property type="entry name" value="HTH_AraC"/>
</dbReference>
<evidence type="ECO:0000256" key="1">
    <source>
        <dbReference type="ARBA" id="ARBA00023015"/>
    </source>
</evidence>
<dbReference type="SMART" id="SM00342">
    <property type="entry name" value="HTH_ARAC"/>
    <property type="match status" value="1"/>
</dbReference>
<dbReference type="Gene3D" id="3.40.50.880">
    <property type="match status" value="1"/>
</dbReference>
<evidence type="ECO:0000259" key="3">
    <source>
        <dbReference type="PROSITE" id="PS01124"/>
    </source>
</evidence>
<evidence type="ECO:0000313" key="4">
    <source>
        <dbReference type="EMBL" id="MBX7482154.1"/>
    </source>
</evidence>
<feature type="domain" description="HTH araC/xylS-type" evidence="3">
    <location>
        <begin position="215"/>
        <end position="302"/>
    </location>
</feature>
<dbReference type="Proteomes" id="UP000755104">
    <property type="component" value="Unassembled WGS sequence"/>
</dbReference>
<dbReference type="SUPFAM" id="SSF46689">
    <property type="entry name" value="Homeodomain-like"/>
    <property type="match status" value="1"/>
</dbReference>
<dbReference type="InterPro" id="IPR002818">
    <property type="entry name" value="DJ-1/PfpI"/>
</dbReference>